<sequence length="264" mass="30590">MEQTIVIGVHQFIGFHLTNELLEKGKTVIGIDDSTDIENNEMDLYIGRNANYSFLTLDQLKEVKVSEQTTVFIDWYDIQINRDNCRISPEELRNVLQLWGEDKAPIVMVLCPMVQESEQTFIEWKRFKSEKIIFLPTVYGPWQPETMAFAAAISDVDTNELLRTCKNDYRLDAIFIDDVLTALPEIQKQEHQTIILESVSENQWAACAEELNKPELIKTLTSVENRVYNEKAFYHKVINSVTPKQGIALQIEHFEKMKRLSISE</sequence>
<evidence type="ECO:0000313" key="2">
    <source>
        <dbReference type="Proteomes" id="UP000595254"/>
    </source>
</evidence>
<dbReference type="RefSeq" id="WP_040374451.1">
    <property type="nucleotide sequence ID" value="NZ_CP068053.1"/>
</dbReference>
<proteinExistence type="predicted"/>
<keyword evidence="2" id="KW-1185">Reference proteome</keyword>
<dbReference type="EMBL" id="CP068053">
    <property type="protein sequence ID" value="QQT02062.1"/>
    <property type="molecule type" value="Genomic_DNA"/>
</dbReference>
<reference evidence="1 2" key="1">
    <citation type="submission" date="2021-01" db="EMBL/GenBank/DDBJ databases">
        <title>FDA dAtabase for Regulatory Grade micrObial Sequences (FDA-ARGOS): Supporting development and validation of Infectious Disease Dx tests.</title>
        <authorList>
            <person name="Nelson B."/>
            <person name="Plummer A."/>
            <person name="Tallon L."/>
            <person name="Sadzewicz L."/>
            <person name="Zhao X."/>
            <person name="Boylan J."/>
            <person name="Ott S."/>
            <person name="Bowen H."/>
            <person name="Vavikolanu K."/>
            <person name="Mehta A."/>
            <person name="Aluvathingal J."/>
            <person name="Nadendla S."/>
            <person name="Myers T."/>
            <person name="Yan Y."/>
            <person name="Sichtig H."/>
        </authorList>
    </citation>
    <scope>NUCLEOTIDE SEQUENCE [LARGE SCALE GENOMIC DNA]</scope>
    <source>
        <strain evidence="1 2">FDAARGOS_1161</strain>
    </source>
</reference>
<dbReference type="Proteomes" id="UP000595254">
    <property type="component" value="Chromosome"/>
</dbReference>
<evidence type="ECO:0000313" key="1">
    <source>
        <dbReference type="EMBL" id="QQT02062.1"/>
    </source>
</evidence>
<name>A0A974NQP0_PERPY</name>
<protein>
    <submittedName>
        <fullName evidence="1">Uncharacterized protein</fullName>
    </submittedName>
</protein>
<accession>A0A974NQP0</accession>
<dbReference type="Gene3D" id="3.40.50.720">
    <property type="entry name" value="NAD(P)-binding Rossmann-like Domain"/>
    <property type="match status" value="1"/>
</dbReference>
<dbReference type="KEGG" id="ppsr:I6J18_09605"/>
<dbReference type="AlphaFoldDB" id="A0A974NQP0"/>
<organism evidence="1 2">
    <name type="scientific">Peribacillus psychrosaccharolyticus</name>
    <name type="common">Bacillus psychrosaccharolyticus</name>
    <dbReference type="NCBI Taxonomy" id="1407"/>
    <lineage>
        <taxon>Bacteria</taxon>
        <taxon>Bacillati</taxon>
        <taxon>Bacillota</taxon>
        <taxon>Bacilli</taxon>
        <taxon>Bacillales</taxon>
        <taxon>Bacillaceae</taxon>
        <taxon>Peribacillus</taxon>
    </lineage>
</organism>
<gene>
    <name evidence="1" type="ORF">I6J18_09605</name>
</gene>